<evidence type="ECO:0000313" key="6">
    <source>
        <dbReference type="Proteomes" id="UP000480178"/>
    </source>
</evidence>
<dbReference type="InterPro" id="IPR029028">
    <property type="entry name" value="Alpha/beta_knot_MTases"/>
</dbReference>
<dbReference type="Pfam" id="PF08032">
    <property type="entry name" value="SpoU_sub_bind"/>
    <property type="match status" value="1"/>
</dbReference>
<name>A0A6C0GJF6_9BACT</name>
<dbReference type="InterPro" id="IPR001537">
    <property type="entry name" value="SpoU_MeTrfase"/>
</dbReference>
<dbReference type="NCBIfam" id="TIGR00186">
    <property type="entry name" value="rRNA_methyl_3"/>
    <property type="match status" value="1"/>
</dbReference>
<evidence type="ECO:0000259" key="4">
    <source>
        <dbReference type="SMART" id="SM00967"/>
    </source>
</evidence>
<keyword evidence="2 5" id="KW-0808">Transferase</keyword>
<organism evidence="5 6">
    <name type="scientific">Rhodocytophaga rosea</name>
    <dbReference type="NCBI Taxonomy" id="2704465"/>
    <lineage>
        <taxon>Bacteria</taxon>
        <taxon>Pseudomonadati</taxon>
        <taxon>Bacteroidota</taxon>
        <taxon>Cytophagia</taxon>
        <taxon>Cytophagales</taxon>
        <taxon>Rhodocytophagaceae</taxon>
        <taxon>Rhodocytophaga</taxon>
    </lineage>
</organism>
<evidence type="ECO:0000256" key="2">
    <source>
        <dbReference type="ARBA" id="ARBA00022679"/>
    </source>
</evidence>
<dbReference type="GO" id="GO:0005829">
    <property type="term" value="C:cytosol"/>
    <property type="evidence" value="ECO:0007669"/>
    <property type="project" value="TreeGrafter"/>
</dbReference>
<feature type="compositionally biased region" description="Basic and acidic residues" evidence="3">
    <location>
        <begin position="1"/>
        <end position="10"/>
    </location>
</feature>
<feature type="region of interest" description="Disordered" evidence="3">
    <location>
        <begin position="1"/>
        <end position="27"/>
    </location>
</feature>
<reference evidence="5 6" key="1">
    <citation type="submission" date="2020-01" db="EMBL/GenBank/DDBJ databases">
        <authorList>
            <person name="Kim M.K."/>
        </authorList>
    </citation>
    <scope>NUCLEOTIDE SEQUENCE [LARGE SCALE GENOMIC DNA]</scope>
    <source>
        <strain evidence="5 6">172606-1</strain>
    </source>
</reference>
<dbReference type="InterPro" id="IPR004441">
    <property type="entry name" value="rRNA_MeTrfase_TrmH"/>
</dbReference>
<proteinExistence type="predicted"/>
<dbReference type="InterPro" id="IPR029026">
    <property type="entry name" value="tRNA_m1G_MTases_N"/>
</dbReference>
<accession>A0A6C0GJF6</accession>
<sequence>MENRDRRKTDFSNTKPRQHFTKPKPDPKEVVFGIRAVIETIKAGNEIDKLLIQRELGNSPLIAELLQVAQEHNVPISRVPSQKLDSITRKNHQGAICFISAIRYAALHNVLSSIFEKGEVPLLLILDRITDVRNFGAIARTAECAGVHAIVIPSRGAAQITSDAIKTSSGALNFLPVCREENLKDTLTYLQQSGVRVIACTEKAEHNLYTADFSVPSAILLGSEEDGISQDLIKKADQLASIPMSGNIASLNVSVAAGVVIYEAVRQRVNIR</sequence>
<dbReference type="GO" id="GO:0006396">
    <property type="term" value="P:RNA processing"/>
    <property type="evidence" value="ECO:0007669"/>
    <property type="project" value="InterPro"/>
</dbReference>
<protein>
    <submittedName>
        <fullName evidence="5">23S rRNA (Guanosine(2251)-2'-O)-methyltransferase RlmB</fullName>
    </submittedName>
</protein>
<dbReference type="PANTHER" id="PTHR46429:SF1">
    <property type="entry name" value="23S RRNA (GUANOSINE-2'-O-)-METHYLTRANSFERASE RLMB"/>
    <property type="match status" value="1"/>
</dbReference>
<dbReference type="Proteomes" id="UP000480178">
    <property type="component" value="Chromosome"/>
</dbReference>
<gene>
    <name evidence="5" type="primary">rlmB</name>
    <name evidence="5" type="ORF">GXP67_15505</name>
</gene>
<dbReference type="Gene3D" id="3.40.1280.10">
    <property type="match status" value="1"/>
</dbReference>
<dbReference type="GO" id="GO:0008173">
    <property type="term" value="F:RNA methyltransferase activity"/>
    <property type="evidence" value="ECO:0007669"/>
    <property type="project" value="InterPro"/>
</dbReference>
<dbReference type="Gene3D" id="3.30.1330.30">
    <property type="match status" value="1"/>
</dbReference>
<dbReference type="KEGG" id="rhoz:GXP67_15505"/>
<dbReference type="Pfam" id="PF00588">
    <property type="entry name" value="SpoU_methylase"/>
    <property type="match status" value="1"/>
</dbReference>
<dbReference type="SUPFAM" id="SSF75217">
    <property type="entry name" value="alpha/beta knot"/>
    <property type="match status" value="1"/>
</dbReference>
<evidence type="ECO:0000256" key="3">
    <source>
        <dbReference type="SAM" id="MobiDB-lite"/>
    </source>
</evidence>
<dbReference type="GO" id="GO:0032259">
    <property type="term" value="P:methylation"/>
    <property type="evidence" value="ECO:0007669"/>
    <property type="project" value="UniProtKB-KW"/>
</dbReference>
<evidence type="ECO:0000256" key="1">
    <source>
        <dbReference type="ARBA" id="ARBA00022603"/>
    </source>
</evidence>
<dbReference type="RefSeq" id="WP_162443965.1">
    <property type="nucleotide sequence ID" value="NZ_CP048222.1"/>
</dbReference>
<keyword evidence="1 5" id="KW-0489">Methyltransferase</keyword>
<dbReference type="SUPFAM" id="SSF55315">
    <property type="entry name" value="L30e-like"/>
    <property type="match status" value="1"/>
</dbReference>
<dbReference type="InterPro" id="IPR013123">
    <property type="entry name" value="SpoU_subst-bd"/>
</dbReference>
<dbReference type="EMBL" id="CP048222">
    <property type="protein sequence ID" value="QHT67944.1"/>
    <property type="molecule type" value="Genomic_DNA"/>
</dbReference>
<keyword evidence="6" id="KW-1185">Reference proteome</keyword>
<feature type="domain" description="RNA 2-O ribose methyltransferase substrate binding" evidence="4">
    <location>
        <begin position="30"/>
        <end position="105"/>
    </location>
</feature>
<dbReference type="GO" id="GO:0003723">
    <property type="term" value="F:RNA binding"/>
    <property type="evidence" value="ECO:0007669"/>
    <property type="project" value="InterPro"/>
</dbReference>
<dbReference type="SMART" id="SM00967">
    <property type="entry name" value="SpoU_sub_bind"/>
    <property type="match status" value="1"/>
</dbReference>
<dbReference type="PANTHER" id="PTHR46429">
    <property type="entry name" value="23S RRNA (GUANOSINE-2'-O-)-METHYLTRANSFERASE RLMB"/>
    <property type="match status" value="1"/>
</dbReference>
<evidence type="ECO:0000313" key="5">
    <source>
        <dbReference type="EMBL" id="QHT67944.1"/>
    </source>
</evidence>
<dbReference type="AlphaFoldDB" id="A0A6C0GJF6"/>
<dbReference type="CDD" id="cd18103">
    <property type="entry name" value="SpoU-like_RlmB"/>
    <property type="match status" value="1"/>
</dbReference>
<dbReference type="InterPro" id="IPR029064">
    <property type="entry name" value="Ribosomal_eL30-like_sf"/>
</dbReference>